<reference evidence="2 3" key="1">
    <citation type="submission" date="2018-05" db="EMBL/GenBank/DDBJ databases">
        <title>Genomic Encyclopedia of Type Strains, Phase IV (KMG-IV): sequencing the most valuable type-strain genomes for metagenomic binning, comparative biology and taxonomic classification.</title>
        <authorList>
            <person name="Goeker M."/>
        </authorList>
    </citation>
    <scope>NUCLEOTIDE SEQUENCE [LARGE SCALE GENOMIC DNA]</scope>
    <source>
        <strain evidence="2 3">DSM 44704</strain>
    </source>
</reference>
<evidence type="ECO:0000256" key="1">
    <source>
        <dbReference type="SAM" id="MobiDB-lite"/>
    </source>
</evidence>
<dbReference type="Proteomes" id="UP000247569">
    <property type="component" value="Unassembled WGS sequence"/>
</dbReference>
<accession>A0A318K8W2</accession>
<evidence type="ECO:0000313" key="3">
    <source>
        <dbReference type="Proteomes" id="UP000247569"/>
    </source>
</evidence>
<name>A0A318K8W2_9NOCA</name>
<keyword evidence="3" id="KW-1185">Reference proteome</keyword>
<dbReference type="EMBL" id="QJKF01000003">
    <property type="protein sequence ID" value="PXX66938.1"/>
    <property type="molecule type" value="Genomic_DNA"/>
</dbReference>
<comment type="caution">
    <text evidence="2">The sequence shown here is derived from an EMBL/GenBank/DDBJ whole genome shotgun (WGS) entry which is preliminary data.</text>
</comment>
<dbReference type="AlphaFoldDB" id="A0A318K8W2"/>
<evidence type="ECO:0000313" key="2">
    <source>
        <dbReference type="EMBL" id="PXX66938.1"/>
    </source>
</evidence>
<gene>
    <name evidence="2" type="ORF">DFR70_103693</name>
</gene>
<feature type="compositionally biased region" description="Basic and acidic residues" evidence="1">
    <location>
        <begin position="86"/>
        <end position="99"/>
    </location>
</feature>
<feature type="region of interest" description="Disordered" evidence="1">
    <location>
        <begin position="83"/>
        <end position="106"/>
    </location>
</feature>
<proteinExistence type="predicted"/>
<sequence length="153" mass="17262">MSANEPVHDPAVLLDELDAIIREQELLRQRTAVLQTSYQALEPSPNSFDRVDIKATANRLSYVHESYMDAPLVFLRLARESASSIGERRQRDQVARQVDDPESAYSPLSIRFHGNGDCTQVRCGAPVPVSSEFARARTRELADRPRVDRGRSR</sequence>
<organism evidence="2 3">
    <name type="scientific">Nocardia tenerifensis</name>
    <dbReference type="NCBI Taxonomy" id="228006"/>
    <lineage>
        <taxon>Bacteria</taxon>
        <taxon>Bacillati</taxon>
        <taxon>Actinomycetota</taxon>
        <taxon>Actinomycetes</taxon>
        <taxon>Mycobacteriales</taxon>
        <taxon>Nocardiaceae</taxon>
        <taxon>Nocardia</taxon>
    </lineage>
</organism>
<protein>
    <submittedName>
        <fullName evidence="2">Uncharacterized protein</fullName>
    </submittedName>
</protein>